<evidence type="ECO:0000259" key="15">
    <source>
        <dbReference type="Pfam" id="PF09924"/>
    </source>
</evidence>
<feature type="transmembrane region" description="Helical" evidence="14">
    <location>
        <begin position="161"/>
        <end position="179"/>
    </location>
</feature>
<dbReference type="GO" id="GO:0055091">
    <property type="term" value="P:phospholipid homeostasis"/>
    <property type="evidence" value="ECO:0007669"/>
    <property type="project" value="TreeGrafter"/>
</dbReference>
<feature type="transmembrane region" description="Helical" evidence="14">
    <location>
        <begin position="318"/>
        <end position="340"/>
    </location>
</feature>
<comment type="subcellular location">
    <subcellularLocation>
        <location evidence="1 14">Cell membrane</location>
        <topology evidence="1 14">Multi-pass membrane protein</topology>
    </subcellularLocation>
</comment>
<evidence type="ECO:0000256" key="6">
    <source>
        <dbReference type="ARBA" id="ARBA00022679"/>
    </source>
</evidence>
<evidence type="ECO:0000256" key="12">
    <source>
        <dbReference type="ARBA" id="ARBA00031899"/>
    </source>
</evidence>
<keyword evidence="8 14" id="KW-1133">Transmembrane helix</keyword>
<evidence type="ECO:0000256" key="2">
    <source>
        <dbReference type="ARBA" id="ARBA00008627"/>
    </source>
</evidence>
<keyword evidence="5" id="KW-1003">Cell membrane</keyword>
<evidence type="ECO:0000256" key="11">
    <source>
        <dbReference type="ARBA" id="ARBA00023251"/>
    </source>
</evidence>
<feature type="transmembrane region" description="Helical" evidence="14">
    <location>
        <begin position="46"/>
        <end position="68"/>
    </location>
</feature>
<reference evidence="16 17" key="1">
    <citation type="submission" date="2017-11" db="EMBL/GenBank/DDBJ databases">
        <title>Bacillus camelliae sp. nov., isolated from pu'er tea.</title>
        <authorList>
            <person name="Niu L."/>
        </authorList>
    </citation>
    <scope>NUCLEOTIDE SEQUENCE [LARGE SCALE GENOMIC DNA]</scope>
    <source>
        <strain evidence="16 17">7578-1</strain>
    </source>
</reference>
<evidence type="ECO:0000256" key="10">
    <source>
        <dbReference type="ARBA" id="ARBA00023136"/>
    </source>
</evidence>
<evidence type="ECO:0000256" key="5">
    <source>
        <dbReference type="ARBA" id="ARBA00022475"/>
    </source>
</evidence>
<dbReference type="NCBIfam" id="NF033480">
    <property type="entry name" value="bifunc_MprF"/>
    <property type="match status" value="1"/>
</dbReference>
<comment type="caution">
    <text evidence="16">The sequence shown here is derived from an EMBL/GenBank/DDBJ whole genome shotgun (WGS) entry which is preliminary data.</text>
</comment>
<dbReference type="SUPFAM" id="SSF55729">
    <property type="entry name" value="Acyl-CoA N-acyltransferases (Nat)"/>
    <property type="match status" value="1"/>
</dbReference>
<dbReference type="GO" id="GO:0046677">
    <property type="term" value="P:response to antibiotic"/>
    <property type="evidence" value="ECO:0007669"/>
    <property type="project" value="UniProtKB-KW"/>
</dbReference>
<dbReference type="Pfam" id="PF09924">
    <property type="entry name" value="LPG_synthase_C"/>
    <property type="match status" value="1"/>
</dbReference>
<feature type="transmembrane region" description="Helical" evidence="14">
    <location>
        <begin position="272"/>
        <end position="296"/>
    </location>
</feature>
<feature type="transmembrane region" description="Helical" evidence="14">
    <location>
        <begin position="442"/>
        <end position="463"/>
    </location>
</feature>
<dbReference type="GO" id="GO:0006629">
    <property type="term" value="P:lipid metabolic process"/>
    <property type="evidence" value="ECO:0007669"/>
    <property type="project" value="UniProtKB-KW"/>
</dbReference>
<evidence type="ECO:0000256" key="14">
    <source>
        <dbReference type="RuleBase" id="RU363042"/>
    </source>
</evidence>
<comment type="catalytic activity">
    <reaction evidence="13 14">
        <text>L-lysyl-tRNA(Lys) + a 1,2-diacyl-sn-glycero-3-phospho-(1'-sn-glycerol) = a 1,2-diacyl-sn-glycero-3-phospho-1'-(3'-O-L-lysyl)-sn-glycerol + tRNA(Lys)</text>
        <dbReference type="Rhea" id="RHEA:10668"/>
        <dbReference type="Rhea" id="RHEA-COMP:9696"/>
        <dbReference type="Rhea" id="RHEA-COMP:9697"/>
        <dbReference type="ChEBI" id="CHEBI:64716"/>
        <dbReference type="ChEBI" id="CHEBI:75792"/>
        <dbReference type="ChEBI" id="CHEBI:78442"/>
        <dbReference type="ChEBI" id="CHEBI:78529"/>
        <dbReference type="EC" id="2.3.2.3"/>
    </reaction>
</comment>
<evidence type="ECO:0000256" key="7">
    <source>
        <dbReference type="ARBA" id="ARBA00022692"/>
    </source>
</evidence>
<dbReference type="EC" id="2.3.2.3" evidence="3 14"/>
<name>A0A2N3LDT7_9BACI</name>
<feature type="transmembrane region" description="Helical" evidence="14">
    <location>
        <begin position="232"/>
        <end position="260"/>
    </location>
</feature>
<gene>
    <name evidence="14" type="primary">mprF</name>
    <name evidence="16" type="ORF">CWO92_22490</name>
</gene>
<dbReference type="OrthoDB" id="145485at2"/>
<dbReference type="AlphaFoldDB" id="A0A2N3LDT7"/>
<keyword evidence="10 14" id="KW-0472">Membrane</keyword>
<feature type="transmembrane region" description="Helical" evidence="14">
    <location>
        <begin position="88"/>
        <end position="113"/>
    </location>
</feature>
<evidence type="ECO:0000256" key="3">
    <source>
        <dbReference type="ARBA" id="ARBA00012014"/>
    </source>
</evidence>
<protein>
    <recommendedName>
        <fullName evidence="4 14">Phosphatidylglycerol lysyltransferase</fullName>
        <ecNumber evidence="3 14">2.3.2.3</ecNumber>
    </recommendedName>
    <alternativeName>
        <fullName evidence="12 14">Lysylphosphatidylglycerol synthase</fullName>
    </alternativeName>
</protein>
<feature type="transmembrane region" description="Helical" evidence="14">
    <location>
        <begin position="487"/>
        <end position="508"/>
    </location>
</feature>
<sequence length="847" mass="98335">MKLNKKILNILKFLFPVLLLLFIFFESRKMIKNFDIHLIKNHLDQINVHNLTIIIILGIIAVSPMILYDQVLNRILQLGVPKFEMAKYSFTINTYSNFIGFGGVAGLSLRTYFFKGKFKNRGKLVKNIAQISLFYLVGLSILSWVVSFGIMQTTFLAGMKWIKLAVWGISLYAPLLIFLTKWREHKDDGQHFQTVHILELALISILEWMFAILLFLSIANILHIHISFRELFPIFIVASCAGIVSMIPGGIGSFDLVMLLGFESIHIPTESILLILLFYRISYYIVPFIIGTILLVKKLWNELDEPYRQVIHFLARNISHWIITILVFFSGIILLVSASLPGVLERIKFLREFLSFPIMNLSHQLSVAAGLLLLFLSRGIEYRVKWAYYFTMFMLIFAAMLSITKSFNYEQAVFLIVVAFILWLSKKSFYRINFVVTWGRAAIDFVVIVFFIAMYLFIGFMNLPEHSEKMKIPYFIRKYMILDPGDLFKSAILGLIIAMTVIYFVYWLRKPYEAQFRSSIHEEDRIMKHLQKYGGTVLSHLVFLHDKMIYWSQSGNVLFVFQKYADKLIVLGDPVGDEREFHDCIEEFHDVANLYGYTPVYYEVNKELLPMLHENGYDFFKLGEEAYVNVEEFSLSGKKMKNLRAVKNKLEREGFTFDVVQPPFSEELMSRLQFISEEWLQGRLEKGFSLGFFDKDYLNLGPIAIVKNEAGVPIAFTSLMPKYDDHETLSLDLMRQLSNVPPGIMDFMFLHLFEWAGQKGYKRFNIGMAPLANVGLSKYSFLGEKLASQIYLHGSFIYHFKGLKNFKEKYADSWEPKYMAYRKKTSLPLTMIQVALLIAKKRPNTEE</sequence>
<organism evidence="16 17">
    <name type="scientific">Heyndrickxia camelliae</name>
    <dbReference type="NCBI Taxonomy" id="1707093"/>
    <lineage>
        <taxon>Bacteria</taxon>
        <taxon>Bacillati</taxon>
        <taxon>Bacillota</taxon>
        <taxon>Bacilli</taxon>
        <taxon>Bacillales</taxon>
        <taxon>Bacillaceae</taxon>
        <taxon>Heyndrickxia</taxon>
    </lineage>
</organism>
<dbReference type="Proteomes" id="UP000233440">
    <property type="component" value="Unassembled WGS sequence"/>
</dbReference>
<feature type="transmembrane region" description="Helical" evidence="14">
    <location>
        <begin position="386"/>
        <end position="403"/>
    </location>
</feature>
<keyword evidence="6 14" id="KW-0808">Transferase</keyword>
<feature type="transmembrane region" description="Helical" evidence="14">
    <location>
        <begin position="361"/>
        <end position="380"/>
    </location>
</feature>
<feature type="transmembrane region" description="Helical" evidence="14">
    <location>
        <begin position="200"/>
        <end position="226"/>
    </location>
</feature>
<dbReference type="Pfam" id="PF03706">
    <property type="entry name" value="LPG_synthase_TM"/>
    <property type="match status" value="1"/>
</dbReference>
<evidence type="ECO:0000313" key="17">
    <source>
        <dbReference type="Proteomes" id="UP000233440"/>
    </source>
</evidence>
<evidence type="ECO:0000256" key="8">
    <source>
        <dbReference type="ARBA" id="ARBA00022989"/>
    </source>
</evidence>
<feature type="transmembrane region" description="Helical" evidence="14">
    <location>
        <begin position="412"/>
        <end position="430"/>
    </location>
</feature>
<comment type="similarity">
    <text evidence="2 14">Belongs to the LPG synthase family.</text>
</comment>
<dbReference type="RefSeq" id="WP_101356449.1">
    <property type="nucleotide sequence ID" value="NZ_PIQO01000028.1"/>
</dbReference>
<keyword evidence="11 14" id="KW-0046">Antibiotic resistance</keyword>
<evidence type="ECO:0000256" key="1">
    <source>
        <dbReference type="ARBA" id="ARBA00004651"/>
    </source>
</evidence>
<feature type="transmembrane region" description="Helical" evidence="14">
    <location>
        <begin position="6"/>
        <end position="25"/>
    </location>
</feature>
<evidence type="ECO:0000256" key="13">
    <source>
        <dbReference type="ARBA" id="ARBA00047540"/>
    </source>
</evidence>
<dbReference type="PANTHER" id="PTHR34697:SF2">
    <property type="entry name" value="PHOSPHATIDYLGLYCEROL LYSYLTRANSFERASE"/>
    <property type="match status" value="1"/>
</dbReference>
<dbReference type="GO" id="GO:0050071">
    <property type="term" value="F:phosphatidylglycerol lysyltransferase activity"/>
    <property type="evidence" value="ECO:0007669"/>
    <property type="project" value="UniProtKB-EC"/>
</dbReference>
<dbReference type="InterPro" id="IPR016181">
    <property type="entry name" value="Acyl_CoA_acyltransferase"/>
</dbReference>
<dbReference type="PANTHER" id="PTHR34697">
    <property type="entry name" value="PHOSPHATIDYLGLYCEROL LYSYLTRANSFERASE"/>
    <property type="match status" value="1"/>
</dbReference>
<evidence type="ECO:0000256" key="4">
    <source>
        <dbReference type="ARBA" id="ARBA00021546"/>
    </source>
</evidence>
<keyword evidence="9 14" id="KW-0443">Lipid metabolism</keyword>
<feature type="domain" description="Phosphatidylglycerol lysyltransferase C-terminal" evidence="15">
    <location>
        <begin position="530"/>
        <end position="821"/>
    </location>
</feature>
<proteinExistence type="inferred from homology"/>
<feature type="transmembrane region" description="Helical" evidence="14">
    <location>
        <begin position="133"/>
        <end position="155"/>
    </location>
</feature>
<comment type="function">
    <text evidence="14">Catalyzes the transfer of a lysyl group from L-lysyl-tRNA(Lys) to membrane-bound phosphatidylglycerol (PG), which produces lysylphosphatidylglycerol (LPG), a major component of the bacterial membrane with a positive net charge. LPG synthesis contributes to bacterial virulence as it is involved in the resistance mechanism against cationic antimicrobial peptides (CAMP) produces by the host's immune system (defensins, cathelicidins) and by the competing microorganisms.</text>
</comment>
<dbReference type="InterPro" id="IPR024320">
    <property type="entry name" value="LPG_synthase_C"/>
</dbReference>
<evidence type="ECO:0000256" key="9">
    <source>
        <dbReference type="ARBA" id="ARBA00023098"/>
    </source>
</evidence>
<dbReference type="GO" id="GO:0005886">
    <property type="term" value="C:plasma membrane"/>
    <property type="evidence" value="ECO:0007669"/>
    <property type="project" value="UniProtKB-SubCell"/>
</dbReference>
<dbReference type="InterPro" id="IPR051211">
    <property type="entry name" value="PG_lysyltransferase"/>
</dbReference>
<dbReference type="InterPro" id="IPR022791">
    <property type="entry name" value="L-PG_synthase/AglD"/>
</dbReference>
<keyword evidence="7 14" id="KW-0812">Transmembrane</keyword>
<evidence type="ECO:0000313" key="16">
    <source>
        <dbReference type="EMBL" id="PKR82759.1"/>
    </source>
</evidence>
<keyword evidence="17" id="KW-1185">Reference proteome</keyword>
<dbReference type="EMBL" id="PIQO01000028">
    <property type="protein sequence ID" value="PKR82759.1"/>
    <property type="molecule type" value="Genomic_DNA"/>
</dbReference>
<accession>A0A2N3LDT7</accession>